<feature type="transmembrane region" description="Helical" evidence="5">
    <location>
        <begin position="69"/>
        <end position="89"/>
    </location>
</feature>
<feature type="transmembrane region" description="Helical" evidence="5">
    <location>
        <begin position="187"/>
        <end position="210"/>
    </location>
</feature>
<evidence type="ECO:0000256" key="5">
    <source>
        <dbReference type="SAM" id="Phobius"/>
    </source>
</evidence>
<proteinExistence type="predicted"/>
<feature type="transmembrane region" description="Helical" evidence="5">
    <location>
        <begin position="152"/>
        <end position="175"/>
    </location>
</feature>
<reference evidence="7" key="1">
    <citation type="submission" date="2021-01" db="EMBL/GenBank/DDBJ databases">
        <authorList>
            <person name="Kaushik A."/>
        </authorList>
    </citation>
    <scope>NUCLEOTIDE SEQUENCE</scope>
    <source>
        <strain evidence="7">AG3-T5</strain>
    </source>
</reference>
<feature type="transmembrane region" description="Helical" evidence="5">
    <location>
        <begin position="231"/>
        <end position="252"/>
    </location>
</feature>
<evidence type="ECO:0000256" key="6">
    <source>
        <dbReference type="SAM" id="SignalP"/>
    </source>
</evidence>
<comment type="caution">
    <text evidence="7">The sequence shown here is derived from an EMBL/GenBank/DDBJ whole genome shotgun (WGS) entry which is preliminary data.</text>
</comment>
<keyword evidence="3 5" id="KW-1133">Transmembrane helix</keyword>
<feature type="transmembrane region" description="Helical" evidence="5">
    <location>
        <begin position="272"/>
        <end position="291"/>
    </location>
</feature>
<dbReference type="PANTHER" id="PTHR31465:SF1">
    <property type="entry name" value="PROTEIN RTA1-RELATED"/>
    <property type="match status" value="1"/>
</dbReference>
<evidence type="ECO:0000256" key="3">
    <source>
        <dbReference type="ARBA" id="ARBA00022989"/>
    </source>
</evidence>
<evidence type="ECO:0000313" key="7">
    <source>
        <dbReference type="EMBL" id="CAE6455438.1"/>
    </source>
</evidence>
<evidence type="ECO:0000313" key="8">
    <source>
        <dbReference type="Proteomes" id="UP000663841"/>
    </source>
</evidence>
<name>A0A8H3GL69_9AGAM</name>
<feature type="transmembrane region" description="Helical" evidence="5">
    <location>
        <begin position="109"/>
        <end position="131"/>
    </location>
</feature>
<gene>
    <name evidence="7" type="ORF">RDB_LOCUS137218</name>
</gene>
<keyword evidence="6" id="KW-0732">Signal</keyword>
<dbReference type="AlphaFoldDB" id="A0A8H3GL69"/>
<dbReference type="PANTHER" id="PTHR31465">
    <property type="entry name" value="PROTEIN RTA1-RELATED"/>
    <property type="match status" value="1"/>
</dbReference>
<comment type="subcellular location">
    <subcellularLocation>
        <location evidence="1">Membrane</location>
        <topology evidence="1">Multi-pass membrane protein</topology>
    </subcellularLocation>
</comment>
<feature type="signal peptide" evidence="6">
    <location>
        <begin position="1"/>
        <end position="20"/>
    </location>
</feature>
<organism evidence="7 8">
    <name type="scientific">Rhizoctonia solani</name>
    <dbReference type="NCBI Taxonomy" id="456999"/>
    <lineage>
        <taxon>Eukaryota</taxon>
        <taxon>Fungi</taxon>
        <taxon>Dikarya</taxon>
        <taxon>Basidiomycota</taxon>
        <taxon>Agaricomycotina</taxon>
        <taxon>Agaricomycetes</taxon>
        <taxon>Cantharellales</taxon>
        <taxon>Ceratobasidiaceae</taxon>
        <taxon>Rhizoctonia</taxon>
    </lineage>
</organism>
<dbReference type="Pfam" id="PF04479">
    <property type="entry name" value="RTA1"/>
    <property type="match status" value="1"/>
</dbReference>
<dbReference type="InterPro" id="IPR007568">
    <property type="entry name" value="RTA1"/>
</dbReference>
<feature type="chain" id="PRO_5034157686" evidence="6">
    <location>
        <begin position="21"/>
        <end position="318"/>
    </location>
</feature>
<keyword evidence="4 5" id="KW-0472">Membrane</keyword>
<dbReference type="GO" id="GO:0016020">
    <property type="term" value="C:membrane"/>
    <property type="evidence" value="ECO:0007669"/>
    <property type="project" value="UniProtKB-SubCell"/>
</dbReference>
<keyword evidence="2 5" id="KW-0812">Transmembrane</keyword>
<dbReference type="EMBL" id="CAJMWW010000181">
    <property type="protein sequence ID" value="CAE6455438.1"/>
    <property type="molecule type" value="Genomic_DNA"/>
</dbReference>
<dbReference type="Proteomes" id="UP000663841">
    <property type="component" value="Unassembled WGS sequence"/>
</dbReference>
<evidence type="ECO:0000256" key="2">
    <source>
        <dbReference type="ARBA" id="ARBA00022692"/>
    </source>
</evidence>
<sequence length="318" mass="34862">MSTSHSLSILLLLLLPAVQAADSANPVAVDPFTDAKNDSANRKSVTYLPVFNALNVEALRYIPSKRLALVACAAYALVLLASIGCGVLYTLGLYFRTVFAKDPHNISKFIVMHMLVVLSPCGLIATVYMLLGRLALALSADDLLLIRASRITKVYIISDIVTLLIQSGGGSMGISSSESTRNLGSKLFLIGMILQCISFISYLIVFGVFIQRVRTWRGPQWESRHKDPLRHWTALALSITISCVGISIRTIYRTLEAGEGMHGALATTESYFYILDCFPLWISTIVFVLTWPPVYLDVPKIVGSESVLELNPSPYSKV</sequence>
<protein>
    <submittedName>
        <fullName evidence="7">Uncharacterized protein</fullName>
    </submittedName>
</protein>
<accession>A0A8H3GL69</accession>
<evidence type="ECO:0000256" key="4">
    <source>
        <dbReference type="ARBA" id="ARBA00023136"/>
    </source>
</evidence>
<evidence type="ECO:0000256" key="1">
    <source>
        <dbReference type="ARBA" id="ARBA00004141"/>
    </source>
</evidence>